<dbReference type="Proteomes" id="UP000542776">
    <property type="component" value="Unassembled WGS sequence"/>
</dbReference>
<evidence type="ECO:0000256" key="5">
    <source>
        <dbReference type="SAM" id="Phobius"/>
    </source>
</evidence>
<sequence>MATSLYRYVWKHTRRQQIWMLVVVLLSIPPLFYSLNIPKLIINGPIQGSGFEADGATQTYLRLAVPLSDGLFGRSEWELFHGIEFERIEALFVLSTLFLVFVVINGAFKYYLNIYKGRLGERMLRRMRYELVDRLLRFPMRQFRRLRPSEVASMVKDELEPIGGFIGDAFVQPLYLMSQILTAMVFIFVQSMTLGLVAFGATIVQVVLIPRMRRRLLVLGRQRQLAARRLAGSVGEIIESMPSIRTNDASNYVRAKISHDLGGIFLIRFDIYQWKFLVKFLNNFLSQATPFIFYMFGGYYAVTGHLDIGELVAVIAAYRELPSPLKDLIDWDLMRLDVNVKYDQVAEQFDVGDLADESRQAPLAAAVPPLIGAFAARGLTITDESGLKLVDDVSLDLPLRQAVAATGPVGDGAERIAEALASLQVPSSGEIALAGHPLASYPEAVTGRRLAYVDAATFYPQSTLREALLYPLMHHPQGGTTVRDGKSEQLARMETLASGNIALDPRDDWVDAAAIGGTTPADRTRAISDVLRIVRLDRDIARFGLRQRAPAGLTEDVAGPVLAARRAFRERLVRSGTAGDVEPFDPGRYLANASIIENVVFGASYADEISATRLLVRGDARRVLEQTGLGDDLAVIGRSIAETLVELFGDMGESSPLLRRLDIVRPDEIDDFRQLLARSGSRDGEQMREDRSRLIRLALNYVEPRYRLGLIDDTLRARIVEARRLFHDQASRDVTEGIVFYDIERFNPAANIQDNVIFGRLAQTTASAADAIEDHLTAAIEDAGLAGIVQDLALDFDIGAGAKRLTLGQQQKLSLARSILKAPDYLIANRCLSALDVETQRAVMAATLERGRDPLRPFGSFWVLSFEQHAELFDRIVRFERGDVAADHLVAPAEQPI</sequence>
<dbReference type="PROSITE" id="PS50929">
    <property type="entry name" value="ABC_TM1F"/>
    <property type="match status" value="1"/>
</dbReference>
<dbReference type="Gene3D" id="1.20.1560.10">
    <property type="entry name" value="ABC transporter type 1, transmembrane domain"/>
    <property type="match status" value="1"/>
</dbReference>
<dbReference type="GO" id="GO:0005886">
    <property type="term" value="C:plasma membrane"/>
    <property type="evidence" value="ECO:0007669"/>
    <property type="project" value="UniProtKB-SubCell"/>
</dbReference>
<dbReference type="Gene3D" id="3.40.50.300">
    <property type="entry name" value="P-loop containing nucleotide triphosphate hydrolases"/>
    <property type="match status" value="2"/>
</dbReference>
<dbReference type="PANTHER" id="PTHR24221:SF654">
    <property type="entry name" value="ATP-BINDING CASSETTE SUB-FAMILY B MEMBER 6"/>
    <property type="match status" value="1"/>
</dbReference>
<comment type="subcellular location">
    <subcellularLocation>
        <location evidence="1">Cell membrane</location>
        <topology evidence="1">Multi-pass membrane protein</topology>
    </subcellularLocation>
</comment>
<keyword evidence="7" id="KW-0067">ATP-binding</keyword>
<dbReference type="GO" id="GO:0034040">
    <property type="term" value="F:ATPase-coupled lipid transmembrane transporter activity"/>
    <property type="evidence" value="ECO:0007669"/>
    <property type="project" value="TreeGrafter"/>
</dbReference>
<protein>
    <submittedName>
        <fullName evidence="7">Putative ABC transport system ATP-binding protein</fullName>
    </submittedName>
</protein>
<dbReference type="RefSeq" id="WP_183196935.1">
    <property type="nucleotide sequence ID" value="NZ_JACIEK010000001.1"/>
</dbReference>
<dbReference type="GO" id="GO:0005524">
    <property type="term" value="F:ATP binding"/>
    <property type="evidence" value="ECO:0007669"/>
    <property type="project" value="UniProtKB-KW"/>
</dbReference>
<dbReference type="Pfam" id="PF00664">
    <property type="entry name" value="ABC_membrane"/>
    <property type="match status" value="1"/>
</dbReference>
<dbReference type="InterPro" id="IPR027417">
    <property type="entry name" value="P-loop_NTPase"/>
</dbReference>
<accession>A0A7W6ECZ0</accession>
<feature type="domain" description="ABC transmembrane type-1" evidence="6">
    <location>
        <begin position="94"/>
        <end position="330"/>
    </location>
</feature>
<evidence type="ECO:0000256" key="1">
    <source>
        <dbReference type="ARBA" id="ARBA00004651"/>
    </source>
</evidence>
<reference evidence="7 8" key="1">
    <citation type="submission" date="2020-08" db="EMBL/GenBank/DDBJ databases">
        <title>Genomic Encyclopedia of Type Strains, Phase IV (KMG-IV): sequencing the most valuable type-strain genomes for metagenomic binning, comparative biology and taxonomic classification.</title>
        <authorList>
            <person name="Goeker M."/>
        </authorList>
    </citation>
    <scope>NUCLEOTIDE SEQUENCE [LARGE SCALE GENOMIC DNA]</scope>
    <source>
        <strain evidence="7 8">DSM 102238</strain>
    </source>
</reference>
<dbReference type="InterPro" id="IPR036640">
    <property type="entry name" value="ABC1_TM_sf"/>
</dbReference>
<name>A0A7W6ECZ0_9HYPH</name>
<comment type="caution">
    <text evidence="7">The sequence shown here is derived from an EMBL/GenBank/DDBJ whole genome shotgun (WGS) entry which is preliminary data.</text>
</comment>
<evidence type="ECO:0000256" key="4">
    <source>
        <dbReference type="ARBA" id="ARBA00023136"/>
    </source>
</evidence>
<dbReference type="InterPro" id="IPR039421">
    <property type="entry name" value="Type_1_exporter"/>
</dbReference>
<proteinExistence type="predicted"/>
<feature type="transmembrane region" description="Helical" evidence="5">
    <location>
        <begin position="90"/>
        <end position="112"/>
    </location>
</feature>
<keyword evidence="8" id="KW-1185">Reference proteome</keyword>
<evidence type="ECO:0000313" key="8">
    <source>
        <dbReference type="Proteomes" id="UP000542776"/>
    </source>
</evidence>
<evidence type="ECO:0000256" key="2">
    <source>
        <dbReference type="ARBA" id="ARBA00022692"/>
    </source>
</evidence>
<evidence type="ECO:0000256" key="3">
    <source>
        <dbReference type="ARBA" id="ARBA00022989"/>
    </source>
</evidence>
<keyword evidence="3 5" id="KW-1133">Transmembrane helix</keyword>
<keyword evidence="7" id="KW-0547">Nucleotide-binding</keyword>
<dbReference type="SUPFAM" id="SSF52540">
    <property type="entry name" value="P-loop containing nucleoside triphosphate hydrolases"/>
    <property type="match status" value="2"/>
</dbReference>
<dbReference type="CDD" id="cd07346">
    <property type="entry name" value="ABC_6TM_exporters"/>
    <property type="match status" value="1"/>
</dbReference>
<dbReference type="EMBL" id="JACIEK010000001">
    <property type="protein sequence ID" value="MBB3996360.1"/>
    <property type="molecule type" value="Genomic_DNA"/>
</dbReference>
<dbReference type="PANTHER" id="PTHR24221">
    <property type="entry name" value="ATP-BINDING CASSETTE SUB-FAMILY B"/>
    <property type="match status" value="1"/>
</dbReference>
<keyword evidence="2 5" id="KW-0812">Transmembrane</keyword>
<organism evidence="7 8">
    <name type="scientific">Aureimonas pseudogalii</name>
    <dbReference type="NCBI Taxonomy" id="1744844"/>
    <lineage>
        <taxon>Bacteria</taxon>
        <taxon>Pseudomonadati</taxon>
        <taxon>Pseudomonadota</taxon>
        <taxon>Alphaproteobacteria</taxon>
        <taxon>Hyphomicrobiales</taxon>
        <taxon>Aurantimonadaceae</taxon>
        <taxon>Aureimonas</taxon>
    </lineage>
</organism>
<feature type="transmembrane region" description="Helical" evidence="5">
    <location>
        <begin position="180"/>
        <end position="208"/>
    </location>
</feature>
<dbReference type="GO" id="GO:0140359">
    <property type="term" value="F:ABC-type transporter activity"/>
    <property type="evidence" value="ECO:0007669"/>
    <property type="project" value="InterPro"/>
</dbReference>
<keyword evidence="4 5" id="KW-0472">Membrane</keyword>
<dbReference type="AlphaFoldDB" id="A0A7W6ECZ0"/>
<evidence type="ECO:0000313" key="7">
    <source>
        <dbReference type="EMBL" id="MBB3996360.1"/>
    </source>
</evidence>
<dbReference type="InterPro" id="IPR011527">
    <property type="entry name" value="ABC1_TM_dom"/>
</dbReference>
<dbReference type="SUPFAM" id="SSF90123">
    <property type="entry name" value="ABC transporter transmembrane region"/>
    <property type="match status" value="1"/>
</dbReference>
<evidence type="ECO:0000259" key="6">
    <source>
        <dbReference type="PROSITE" id="PS50929"/>
    </source>
</evidence>
<gene>
    <name evidence="7" type="ORF">GGR04_000181</name>
</gene>
<feature type="transmembrane region" description="Helical" evidence="5">
    <location>
        <begin position="18"/>
        <end position="35"/>
    </location>
</feature>